<dbReference type="RefSeq" id="WP_111242985.1">
    <property type="nucleotide sequence ID" value="NZ_AP023358.1"/>
</dbReference>
<dbReference type="OrthoDB" id="9815939at2"/>
<protein>
    <submittedName>
        <fullName evidence="1">Uncharacterized protein</fullName>
    </submittedName>
</protein>
<dbReference type="Proteomes" id="UP000248627">
    <property type="component" value="Unassembled WGS sequence"/>
</dbReference>
<organism evidence="1 2">
    <name type="scientific">Micromonospora endophytica</name>
    <dbReference type="NCBI Taxonomy" id="515350"/>
    <lineage>
        <taxon>Bacteria</taxon>
        <taxon>Bacillati</taxon>
        <taxon>Actinomycetota</taxon>
        <taxon>Actinomycetes</taxon>
        <taxon>Micromonosporales</taxon>
        <taxon>Micromonosporaceae</taxon>
        <taxon>Micromonospora</taxon>
    </lineage>
</organism>
<dbReference type="EMBL" id="POTX01000048">
    <property type="protein sequence ID" value="PZF98021.1"/>
    <property type="molecule type" value="Genomic_DNA"/>
</dbReference>
<keyword evidence="2" id="KW-1185">Reference proteome</keyword>
<comment type="caution">
    <text evidence="1">The sequence shown here is derived from an EMBL/GenBank/DDBJ whole genome shotgun (WGS) entry which is preliminary data.</text>
</comment>
<reference evidence="1 2" key="1">
    <citation type="submission" date="2018-01" db="EMBL/GenBank/DDBJ databases">
        <title>Draft genome sequence of Jishengella endophytica.</title>
        <authorList>
            <person name="Sahin N."/>
            <person name="Ay H."/>
            <person name="Saygin H."/>
        </authorList>
    </citation>
    <scope>NUCLEOTIDE SEQUENCE [LARGE SCALE GENOMIC DNA]</scope>
    <source>
        <strain evidence="1 2">DSM 45430</strain>
    </source>
</reference>
<dbReference type="AlphaFoldDB" id="A0A2W2CF76"/>
<proteinExistence type="predicted"/>
<name>A0A2W2CF76_9ACTN</name>
<accession>A0A2W2CF76</accession>
<gene>
    <name evidence="1" type="ORF">C1I93_10010</name>
</gene>
<evidence type="ECO:0000313" key="2">
    <source>
        <dbReference type="Proteomes" id="UP000248627"/>
    </source>
</evidence>
<evidence type="ECO:0000313" key="1">
    <source>
        <dbReference type="EMBL" id="PZF98021.1"/>
    </source>
</evidence>
<sequence>MFDEHSRYVGLPTAELTLPDGRRVRYVTRRVLPSAATIPAVGEVVTTGGDRLDRLAASAFDDPVQYWRICDANDAVDPAELLATVGRRLRLPHPDPYA</sequence>